<dbReference type="PANTHER" id="PTHR22749:SF6">
    <property type="entry name" value="RIBOFLAVIN KINASE"/>
    <property type="match status" value="1"/>
</dbReference>
<evidence type="ECO:0000256" key="10">
    <source>
        <dbReference type="ARBA" id="ARBA00022840"/>
    </source>
</evidence>
<feature type="domain" description="Riboflavin kinase" evidence="14">
    <location>
        <begin position="188"/>
        <end position="280"/>
    </location>
</feature>
<evidence type="ECO:0000256" key="8">
    <source>
        <dbReference type="ARBA" id="ARBA00022777"/>
    </source>
</evidence>
<comment type="catalytic activity">
    <reaction evidence="12 13">
        <text>FMN + ATP + H(+) = FAD + diphosphate</text>
        <dbReference type="Rhea" id="RHEA:17237"/>
        <dbReference type="ChEBI" id="CHEBI:15378"/>
        <dbReference type="ChEBI" id="CHEBI:30616"/>
        <dbReference type="ChEBI" id="CHEBI:33019"/>
        <dbReference type="ChEBI" id="CHEBI:57692"/>
        <dbReference type="ChEBI" id="CHEBI:58210"/>
        <dbReference type="EC" id="2.7.7.2"/>
    </reaction>
</comment>
<dbReference type="PANTHER" id="PTHR22749">
    <property type="entry name" value="RIBOFLAVIN KINASE/FMN ADENYLYLTRANSFERASE"/>
    <property type="match status" value="1"/>
</dbReference>
<proteinExistence type="inferred from homology"/>
<dbReference type="CDD" id="cd02064">
    <property type="entry name" value="FAD_synthetase_N"/>
    <property type="match status" value="1"/>
</dbReference>
<keyword evidence="17" id="KW-1185">Reference proteome</keyword>
<dbReference type="GO" id="GO:0005524">
    <property type="term" value="F:ATP binding"/>
    <property type="evidence" value="ECO:0007669"/>
    <property type="project" value="UniProtKB-UniRule"/>
</dbReference>
<keyword evidence="10 13" id="KW-0067">ATP-binding</keyword>
<dbReference type="UniPathway" id="UPA00277">
    <property type="reaction ID" value="UER00407"/>
</dbReference>
<dbReference type="GO" id="GO:0008531">
    <property type="term" value="F:riboflavin kinase activity"/>
    <property type="evidence" value="ECO:0007669"/>
    <property type="project" value="UniProtKB-UniRule"/>
</dbReference>
<sequence>METYYLEQLDDTEKIKITPCVLALGFFDGVHIGHRGILETARQAAKETGYAFSVMTFYPHPKDILFPDREPMTYLTPLPVKEERFRELGVDQLFIVKFTPEFARLSPEAFIGRYILALQCKHVVAGFDYHYGHKGKGNMGTLTEAGRGLFDVTTVQKITDQEEKVSSTAIRERLAAGRVEEVPRLLGDFYEVMGEVKQPSLFYRNYQFMKVDVQEEYRLPKPGVYVVKAEVDGRLYMGVCQQMSSTGRQSTLLIQLKDCLTDISGKEVKIKWIEHIYSRYRETSDMYDYIQCDEMVI</sequence>
<keyword evidence="5 13" id="KW-0808">Transferase</keyword>
<evidence type="ECO:0000256" key="11">
    <source>
        <dbReference type="ARBA" id="ARBA00023268"/>
    </source>
</evidence>
<dbReference type="GO" id="GO:0009231">
    <property type="term" value="P:riboflavin biosynthetic process"/>
    <property type="evidence" value="ECO:0007669"/>
    <property type="project" value="InterPro"/>
</dbReference>
<dbReference type="GO" id="GO:0009398">
    <property type="term" value="P:FMN biosynthetic process"/>
    <property type="evidence" value="ECO:0007669"/>
    <property type="project" value="UniProtKB-UniRule"/>
</dbReference>
<dbReference type="GO" id="GO:0006747">
    <property type="term" value="P:FAD biosynthetic process"/>
    <property type="evidence" value="ECO:0007669"/>
    <property type="project" value="UniProtKB-UniRule"/>
</dbReference>
<evidence type="ECO:0000259" key="15">
    <source>
        <dbReference type="Pfam" id="PF06574"/>
    </source>
</evidence>
<accession>A0A0F5I965</accession>
<dbReference type="InterPro" id="IPR014729">
    <property type="entry name" value="Rossmann-like_a/b/a_fold"/>
</dbReference>
<evidence type="ECO:0000259" key="14">
    <source>
        <dbReference type="Pfam" id="PF01687"/>
    </source>
</evidence>
<dbReference type="OrthoDB" id="9803667at2"/>
<dbReference type="EC" id="2.7.1.26" evidence="13"/>
<keyword evidence="7 13" id="KW-0547">Nucleotide-binding</keyword>
<evidence type="ECO:0000313" key="17">
    <source>
        <dbReference type="Proteomes" id="UP000031563"/>
    </source>
</evidence>
<comment type="pathway">
    <text evidence="1 13">Cofactor biosynthesis; FAD biosynthesis; FAD from FMN: step 1/1.</text>
</comment>
<name>A0A0F5I965_BACTR</name>
<dbReference type="AlphaFoldDB" id="A0A0F5I965"/>
<dbReference type="Pfam" id="PF01687">
    <property type="entry name" value="Flavokinase"/>
    <property type="match status" value="1"/>
</dbReference>
<evidence type="ECO:0000256" key="1">
    <source>
        <dbReference type="ARBA" id="ARBA00004726"/>
    </source>
</evidence>
<organism evidence="16 17">
    <name type="scientific">Bacillus thermotolerans</name>
    <name type="common">Quasibacillus thermotolerans</name>
    <dbReference type="NCBI Taxonomy" id="1221996"/>
    <lineage>
        <taxon>Bacteria</taxon>
        <taxon>Bacillati</taxon>
        <taxon>Bacillota</taxon>
        <taxon>Bacilli</taxon>
        <taxon>Bacillales</taxon>
        <taxon>Bacillaceae</taxon>
        <taxon>Bacillus</taxon>
    </lineage>
</organism>
<evidence type="ECO:0000256" key="2">
    <source>
        <dbReference type="ARBA" id="ARBA00005201"/>
    </source>
</evidence>
<gene>
    <name evidence="16" type="ORF">QY95_00529</name>
</gene>
<evidence type="ECO:0000256" key="4">
    <source>
        <dbReference type="ARBA" id="ARBA00022643"/>
    </source>
</evidence>
<keyword evidence="9 13" id="KW-0274">FAD</keyword>
<protein>
    <recommendedName>
        <fullName evidence="13">Riboflavin biosynthesis protein</fullName>
    </recommendedName>
    <domain>
        <recommendedName>
            <fullName evidence="13">Riboflavin kinase</fullName>
            <ecNumber evidence="13">2.7.1.26</ecNumber>
        </recommendedName>
        <alternativeName>
            <fullName evidence="13">Flavokinase</fullName>
        </alternativeName>
    </domain>
    <domain>
        <recommendedName>
            <fullName evidence="13">FMN adenylyltransferase</fullName>
            <ecNumber evidence="13">2.7.7.2</ecNumber>
        </recommendedName>
        <alternativeName>
            <fullName evidence="13">FAD pyrophosphorylase</fullName>
        </alternativeName>
        <alternativeName>
            <fullName evidence="13">FAD synthase</fullName>
        </alternativeName>
    </domain>
</protein>
<evidence type="ECO:0000313" key="16">
    <source>
        <dbReference type="EMBL" id="KKB41722.1"/>
    </source>
</evidence>
<evidence type="ECO:0000256" key="13">
    <source>
        <dbReference type="PIRNR" id="PIRNR004491"/>
    </source>
</evidence>
<evidence type="ECO:0000256" key="3">
    <source>
        <dbReference type="ARBA" id="ARBA00022630"/>
    </source>
</evidence>
<evidence type="ECO:0000256" key="6">
    <source>
        <dbReference type="ARBA" id="ARBA00022695"/>
    </source>
</evidence>
<feature type="domain" description="FAD synthetase" evidence="15">
    <location>
        <begin position="18"/>
        <end position="169"/>
    </location>
</feature>
<dbReference type="InterPro" id="IPR023468">
    <property type="entry name" value="Riboflavin_kinase"/>
</dbReference>
<dbReference type="InterPro" id="IPR015864">
    <property type="entry name" value="FAD_synthase"/>
</dbReference>
<evidence type="ECO:0000256" key="9">
    <source>
        <dbReference type="ARBA" id="ARBA00022827"/>
    </source>
</evidence>
<comment type="caution">
    <text evidence="16">The sequence shown here is derived from an EMBL/GenBank/DDBJ whole genome shotgun (WGS) entry which is preliminary data.</text>
</comment>
<comment type="similarity">
    <text evidence="13">Belongs to the ribF family.</text>
</comment>
<reference evidence="16" key="1">
    <citation type="submission" date="2015-02" db="EMBL/GenBank/DDBJ databases">
        <title>Genome Assembly of Bacillaceae bacterium MTCC 8252.</title>
        <authorList>
            <person name="Verma A."/>
            <person name="Khatri I."/>
            <person name="Mual P."/>
            <person name="Subramanian S."/>
            <person name="Krishnamurthi S."/>
        </authorList>
    </citation>
    <scope>NUCLEOTIDE SEQUENCE [LARGE SCALE GENOMIC DNA]</scope>
    <source>
        <strain evidence="16">MTCC 8252</strain>
    </source>
</reference>
<dbReference type="UniPathway" id="UPA00276">
    <property type="reaction ID" value="UER00406"/>
</dbReference>
<keyword evidence="6 13" id="KW-0548">Nucleotidyltransferase</keyword>
<evidence type="ECO:0000256" key="5">
    <source>
        <dbReference type="ARBA" id="ARBA00022679"/>
    </source>
</evidence>
<keyword evidence="11" id="KW-0511">Multifunctional enzyme</keyword>
<dbReference type="SUPFAM" id="SSF52374">
    <property type="entry name" value="Nucleotidylyl transferase"/>
    <property type="match status" value="1"/>
</dbReference>
<dbReference type="EC" id="2.7.7.2" evidence="13"/>
<keyword evidence="4 13" id="KW-0288">FMN</keyword>
<dbReference type="STRING" id="1221996.QY95_00529"/>
<comment type="catalytic activity">
    <reaction evidence="13">
        <text>riboflavin + ATP = FMN + ADP + H(+)</text>
        <dbReference type="Rhea" id="RHEA:14357"/>
        <dbReference type="ChEBI" id="CHEBI:15378"/>
        <dbReference type="ChEBI" id="CHEBI:30616"/>
        <dbReference type="ChEBI" id="CHEBI:57986"/>
        <dbReference type="ChEBI" id="CHEBI:58210"/>
        <dbReference type="ChEBI" id="CHEBI:456216"/>
        <dbReference type="EC" id="2.7.1.26"/>
    </reaction>
</comment>
<dbReference type="RefSeq" id="WP_040048007.1">
    <property type="nucleotide sequence ID" value="NZ_JWIR02000019.1"/>
</dbReference>
<dbReference type="InterPro" id="IPR015865">
    <property type="entry name" value="Riboflavin_kinase_bac/euk"/>
</dbReference>
<dbReference type="InterPro" id="IPR002606">
    <property type="entry name" value="Riboflavin_kinase_bac"/>
</dbReference>
<dbReference type="GO" id="GO:0003919">
    <property type="term" value="F:FMN adenylyltransferase activity"/>
    <property type="evidence" value="ECO:0007669"/>
    <property type="project" value="UniProtKB-UniRule"/>
</dbReference>
<dbReference type="FunFam" id="3.40.50.620:FF:000021">
    <property type="entry name" value="Riboflavin biosynthesis protein"/>
    <property type="match status" value="1"/>
</dbReference>
<dbReference type="Pfam" id="PF06574">
    <property type="entry name" value="FAD_syn"/>
    <property type="match status" value="1"/>
</dbReference>
<evidence type="ECO:0000256" key="12">
    <source>
        <dbReference type="ARBA" id="ARBA00049494"/>
    </source>
</evidence>
<dbReference type="Gene3D" id="3.40.50.620">
    <property type="entry name" value="HUPs"/>
    <property type="match status" value="1"/>
</dbReference>
<evidence type="ECO:0000256" key="7">
    <source>
        <dbReference type="ARBA" id="ARBA00022741"/>
    </source>
</evidence>
<keyword evidence="8 13" id="KW-0418">Kinase</keyword>
<dbReference type="PIRSF" id="PIRSF004491">
    <property type="entry name" value="FAD_Synth"/>
    <property type="match status" value="1"/>
</dbReference>
<dbReference type="EMBL" id="JWIR02000019">
    <property type="protein sequence ID" value="KKB41722.1"/>
    <property type="molecule type" value="Genomic_DNA"/>
</dbReference>
<dbReference type="Proteomes" id="UP000031563">
    <property type="component" value="Unassembled WGS sequence"/>
</dbReference>
<keyword evidence="3 13" id="KW-0285">Flavoprotein</keyword>
<comment type="pathway">
    <text evidence="2 13">Cofactor biosynthesis; FMN biosynthesis; FMN from riboflavin (ATP route): step 1/1.</text>
</comment>